<evidence type="ECO:0000313" key="1">
    <source>
        <dbReference type="EMBL" id="KAF3799123.1"/>
    </source>
</evidence>
<proteinExistence type="predicted"/>
<sequence length="108" mass="12446">MGLAWNATRELAKVRKLLASQTEPEYTFLSGGHANVPDYGLVYNHTYCNGLKDPEGAKQRGCVFDPTAGGWIHHLCLDAELRDWWFSMSDFVWYEDFNRTKPISQEQF</sequence>
<dbReference type="PANTHER" id="PTHR35896">
    <property type="entry name" value="IG-LIKE DOMAIN-CONTAINING PROTEIN"/>
    <property type="match status" value="1"/>
</dbReference>
<dbReference type="GeneID" id="69022409"/>
<reference evidence="1" key="2">
    <citation type="submission" date="2020-03" db="EMBL/GenBank/DDBJ databases">
        <authorList>
            <person name="Fu F.-F."/>
            <person name="Chen J."/>
        </authorList>
    </citation>
    <scope>NUCLEOTIDE SEQUENCE</scope>
    <source>
        <strain evidence="1">Lc1</strain>
    </source>
</reference>
<comment type="caution">
    <text evidence="1">The sequence shown here is derived from an EMBL/GenBank/DDBJ whole genome shotgun (WGS) entry which is preliminary data.</text>
</comment>
<dbReference type="Proteomes" id="UP000613401">
    <property type="component" value="Unassembled WGS sequence"/>
</dbReference>
<protein>
    <submittedName>
        <fullName evidence="1">Uncharacterized protein</fullName>
    </submittedName>
</protein>
<organism evidence="1 2">
    <name type="scientific">Colletotrichum gloeosporioides</name>
    <name type="common">Anthracnose fungus</name>
    <name type="synonym">Glomerella cingulata</name>
    <dbReference type="NCBI Taxonomy" id="474922"/>
    <lineage>
        <taxon>Eukaryota</taxon>
        <taxon>Fungi</taxon>
        <taxon>Dikarya</taxon>
        <taxon>Ascomycota</taxon>
        <taxon>Pezizomycotina</taxon>
        <taxon>Sordariomycetes</taxon>
        <taxon>Hypocreomycetidae</taxon>
        <taxon>Glomerellales</taxon>
        <taxon>Glomerellaceae</taxon>
        <taxon>Colletotrichum</taxon>
        <taxon>Colletotrichum gloeosporioides species complex</taxon>
    </lineage>
</organism>
<name>A0A8H4C7Z0_COLGL</name>
<dbReference type="RefSeq" id="XP_045258283.1">
    <property type="nucleotide sequence ID" value="XM_045415110.1"/>
</dbReference>
<evidence type="ECO:0000313" key="2">
    <source>
        <dbReference type="Proteomes" id="UP000613401"/>
    </source>
</evidence>
<dbReference type="PANTHER" id="PTHR35896:SF3">
    <property type="entry name" value="MAJOR FACILITATOR SUPERFAMILY TRANSPORTER"/>
    <property type="match status" value="1"/>
</dbReference>
<dbReference type="InterPro" id="IPR053008">
    <property type="entry name" value="Phomopsin_biosynth_assoc"/>
</dbReference>
<dbReference type="EMBL" id="WVTB01000086">
    <property type="protein sequence ID" value="KAF3799123.1"/>
    <property type="molecule type" value="Genomic_DNA"/>
</dbReference>
<keyword evidence="2" id="KW-1185">Reference proteome</keyword>
<reference evidence="1" key="1">
    <citation type="journal article" date="2020" name="Phytopathology">
        <title>Genome sequence and comparative analysis of Colletotrichum gloeosporioides isolated from Liriodendron leaves.</title>
        <authorList>
            <person name="Fu F.F."/>
            <person name="Hao Z."/>
            <person name="Wang P."/>
            <person name="Lu Y."/>
            <person name="Xue L.J."/>
            <person name="Wei G."/>
            <person name="Tian Y."/>
            <person name="Baishi H."/>
            <person name="Xu H."/>
            <person name="Shi J."/>
            <person name="Cheng T."/>
            <person name="Wang G."/>
            <person name="Yi Y."/>
            <person name="Chen J."/>
        </authorList>
    </citation>
    <scope>NUCLEOTIDE SEQUENCE</scope>
    <source>
        <strain evidence="1">Lc1</strain>
    </source>
</reference>
<dbReference type="AlphaFoldDB" id="A0A8H4C7Z0"/>
<gene>
    <name evidence="1" type="ORF">GCG54_00015304</name>
</gene>
<accession>A0A8H4C7Z0</accession>